<keyword evidence="2" id="KW-1185">Reference proteome</keyword>
<protein>
    <submittedName>
        <fullName evidence="1">Uncharacterized protein</fullName>
    </submittedName>
</protein>
<reference evidence="1 2" key="1">
    <citation type="journal article" date="2021" name="Environ. Microbiol.">
        <title>Gene family expansions and transcriptome signatures uncover fungal adaptations to wood decay.</title>
        <authorList>
            <person name="Hage H."/>
            <person name="Miyauchi S."/>
            <person name="Viragh M."/>
            <person name="Drula E."/>
            <person name="Min B."/>
            <person name="Chaduli D."/>
            <person name="Navarro D."/>
            <person name="Favel A."/>
            <person name="Norest M."/>
            <person name="Lesage-Meessen L."/>
            <person name="Balint B."/>
            <person name="Merenyi Z."/>
            <person name="de Eugenio L."/>
            <person name="Morin E."/>
            <person name="Martinez A.T."/>
            <person name="Baldrian P."/>
            <person name="Stursova M."/>
            <person name="Martinez M.J."/>
            <person name="Novotny C."/>
            <person name="Magnuson J.K."/>
            <person name="Spatafora J.W."/>
            <person name="Maurice S."/>
            <person name="Pangilinan J."/>
            <person name="Andreopoulos W."/>
            <person name="LaButti K."/>
            <person name="Hundley H."/>
            <person name="Na H."/>
            <person name="Kuo A."/>
            <person name="Barry K."/>
            <person name="Lipzen A."/>
            <person name="Henrissat B."/>
            <person name="Riley R."/>
            <person name="Ahrendt S."/>
            <person name="Nagy L.G."/>
            <person name="Grigoriev I.V."/>
            <person name="Martin F."/>
            <person name="Rosso M.N."/>
        </authorList>
    </citation>
    <scope>NUCLEOTIDE SEQUENCE [LARGE SCALE GENOMIC DNA]</scope>
    <source>
        <strain evidence="1 2">CIRM-BRFM 1785</strain>
    </source>
</reference>
<dbReference type="EMBL" id="JADCUA010000015">
    <property type="protein sequence ID" value="KAH9834429.1"/>
    <property type="molecule type" value="Genomic_DNA"/>
</dbReference>
<organism evidence="1 2">
    <name type="scientific">Rhodofomes roseus</name>
    <dbReference type="NCBI Taxonomy" id="34475"/>
    <lineage>
        <taxon>Eukaryota</taxon>
        <taxon>Fungi</taxon>
        <taxon>Dikarya</taxon>
        <taxon>Basidiomycota</taxon>
        <taxon>Agaricomycotina</taxon>
        <taxon>Agaricomycetes</taxon>
        <taxon>Polyporales</taxon>
        <taxon>Rhodofomes</taxon>
    </lineage>
</organism>
<proteinExistence type="predicted"/>
<evidence type="ECO:0000313" key="2">
    <source>
        <dbReference type="Proteomes" id="UP000814176"/>
    </source>
</evidence>
<dbReference type="RefSeq" id="XP_047776960.1">
    <property type="nucleotide sequence ID" value="XM_047924264.1"/>
</dbReference>
<dbReference type="GeneID" id="72004996"/>
<evidence type="ECO:0000313" key="1">
    <source>
        <dbReference type="EMBL" id="KAH9834429.1"/>
    </source>
</evidence>
<accession>A0ABQ8KB98</accession>
<name>A0ABQ8KB98_9APHY</name>
<comment type="caution">
    <text evidence="1">The sequence shown here is derived from an EMBL/GenBank/DDBJ whole genome shotgun (WGS) entry which is preliminary data.</text>
</comment>
<sequence length="224" mass="24855">MQENRSIPAHAFSEGVGPQMFCTRQRFVPAIDLQSPVRSALAVEHVAGLCVVPRRIRMAGQLRTAPIAQSLRWPITSDRRCPTICLPRYDKNRKGTVTHIGIHEASIARSAPVAEPIPADRSQCGCMHTYGSTQDLLDGLDDRSSIMTGRGAAFNHRNGKRSPAVHHDVFTYLHCPNASNRLLRSNFRIAFALRTCPEQARALRQAPSPRHVMLTSLFVPLSNM</sequence>
<gene>
    <name evidence="1" type="ORF">C8Q71DRAFT_768740</name>
</gene>
<dbReference type="Proteomes" id="UP000814176">
    <property type="component" value="Unassembled WGS sequence"/>
</dbReference>